<dbReference type="EC" id="3.4.24.64" evidence="5"/>
<dbReference type="InterPro" id="IPR001431">
    <property type="entry name" value="Pept_M16_Zn_BS"/>
</dbReference>
<reference evidence="17 18" key="1">
    <citation type="submission" date="2024-03" db="EMBL/GenBank/DDBJ databases">
        <title>Genome-scale model development and genomic sequencing of the oleaginous clade Lipomyces.</title>
        <authorList>
            <consortium name="Lawrence Berkeley National Laboratory"/>
            <person name="Czajka J.J."/>
            <person name="Han Y."/>
            <person name="Kim J."/>
            <person name="Mondo S.J."/>
            <person name="Hofstad B.A."/>
            <person name="Robles A."/>
            <person name="Haridas S."/>
            <person name="Riley R."/>
            <person name="LaButti K."/>
            <person name="Pangilinan J."/>
            <person name="Andreopoulos W."/>
            <person name="Lipzen A."/>
            <person name="Yan J."/>
            <person name="Wang M."/>
            <person name="Ng V."/>
            <person name="Grigoriev I.V."/>
            <person name="Spatafora J.W."/>
            <person name="Magnuson J.K."/>
            <person name="Baker S.E."/>
            <person name="Pomraning K.R."/>
        </authorList>
    </citation>
    <scope>NUCLEOTIDE SEQUENCE [LARGE SCALE GENOMIC DNA]</scope>
    <source>
        <strain evidence="17 18">Phaff 52-87</strain>
    </source>
</reference>
<evidence type="ECO:0000256" key="8">
    <source>
        <dbReference type="ARBA" id="ARBA00022801"/>
    </source>
</evidence>
<keyword evidence="11" id="KW-0496">Mitochondrion</keyword>
<feature type="domain" description="Peptidase M16 N-terminal" evidence="15">
    <location>
        <begin position="54"/>
        <end position="201"/>
    </location>
</feature>
<comment type="cofactor">
    <cofactor evidence="2">
        <name>Zn(2+)</name>
        <dbReference type="ChEBI" id="CHEBI:29105"/>
    </cofactor>
</comment>
<dbReference type="RefSeq" id="XP_064768247.1">
    <property type="nucleotide sequence ID" value="XM_064912758.1"/>
</dbReference>
<keyword evidence="6" id="KW-0645">Protease</keyword>
<evidence type="ECO:0000256" key="4">
    <source>
        <dbReference type="ARBA" id="ARBA00007261"/>
    </source>
</evidence>
<dbReference type="Pfam" id="PF00675">
    <property type="entry name" value="Peptidase_M16"/>
    <property type="match status" value="1"/>
</dbReference>
<evidence type="ECO:0000313" key="18">
    <source>
        <dbReference type="Proteomes" id="UP001498771"/>
    </source>
</evidence>
<evidence type="ECO:0000313" key="17">
    <source>
        <dbReference type="EMBL" id="KAK7205214.1"/>
    </source>
</evidence>
<comment type="catalytic activity">
    <reaction evidence="1">
        <text>Release of N-terminal transit peptides from precursor proteins imported into the mitochondrion, typically with Arg in position P2.</text>
        <dbReference type="EC" id="3.4.24.64"/>
    </reaction>
</comment>
<evidence type="ECO:0000256" key="6">
    <source>
        <dbReference type="ARBA" id="ARBA00022670"/>
    </source>
</evidence>
<dbReference type="InterPro" id="IPR050361">
    <property type="entry name" value="MPP/UQCRC_Complex"/>
</dbReference>
<dbReference type="PANTHER" id="PTHR11851">
    <property type="entry name" value="METALLOPROTEASE"/>
    <property type="match status" value="1"/>
</dbReference>
<dbReference type="Gene3D" id="3.30.830.10">
    <property type="entry name" value="Metalloenzyme, LuxS/M16 peptidase-like"/>
    <property type="match status" value="2"/>
</dbReference>
<evidence type="ECO:0000256" key="1">
    <source>
        <dbReference type="ARBA" id="ARBA00001098"/>
    </source>
</evidence>
<evidence type="ECO:0000259" key="15">
    <source>
        <dbReference type="Pfam" id="PF00675"/>
    </source>
</evidence>
<dbReference type="PROSITE" id="PS00143">
    <property type="entry name" value="INSULINASE"/>
    <property type="match status" value="1"/>
</dbReference>
<sequence>MPVSATLLRSAVVRSSALRRVAPAALPKTLARFLATPAASPAPVYTTLKNGLTIATLEIPYTQTATVGVWIDSGSRSETEANNGTAHFLEHLAFKGTEKRSQRDIELEIENLGAHLNAYTSRENTVYYAKAFKSDVPKTVEIISDILQNSKLEKSAIERERDVIIRESEEVEKQYEEVVFDHLHAVAFQGQNLGRTILGPKENILSITREDLTSYISQNYKADRMVLVGAGAVDHEELVKIAETHFGGLTASAEPLTIGSPRGEKPQFVGSEVRIRDDAMPAAHIAIAVEGVSWKDPDYYTALVAQNIVGSWDRALGNASVMGSKLSYVCSEENLANSYMGFSTSYSDTGLWGIYLITENVMGIDDLVYCAIKEWRRIATSVTEAEVERAKAKLKANLLLSLDNTTAIAEDVGRQLVTTGRVISAAEIERIVDAITVKDVQNFGQKYLWDKDIAIAAYGPIEGLLEYTRVRNLMASLRW</sequence>
<protein>
    <recommendedName>
        <fullName evidence="5">mitochondrial processing peptidase</fullName>
        <ecNumber evidence="5">3.4.24.64</ecNumber>
    </recommendedName>
    <alternativeName>
        <fullName evidence="12">Beta-MPP</fullName>
    </alternativeName>
</protein>
<keyword evidence="10" id="KW-0482">Metalloprotease</keyword>
<evidence type="ECO:0000259" key="16">
    <source>
        <dbReference type="Pfam" id="PF05193"/>
    </source>
</evidence>
<keyword evidence="7" id="KW-0479">Metal-binding</keyword>
<dbReference type="Pfam" id="PF05193">
    <property type="entry name" value="Peptidase_M16_C"/>
    <property type="match status" value="1"/>
</dbReference>
<gene>
    <name evidence="17" type="ORF">BZA70DRAFT_279335</name>
</gene>
<evidence type="ECO:0000256" key="10">
    <source>
        <dbReference type="ARBA" id="ARBA00023049"/>
    </source>
</evidence>
<comment type="caution">
    <text evidence="17">The sequence shown here is derived from an EMBL/GenBank/DDBJ whole genome shotgun (WGS) entry which is preliminary data.</text>
</comment>
<keyword evidence="9" id="KW-0862">Zinc</keyword>
<evidence type="ECO:0000256" key="12">
    <source>
        <dbReference type="ARBA" id="ARBA00031018"/>
    </source>
</evidence>
<keyword evidence="18" id="KW-1185">Reference proteome</keyword>
<dbReference type="InterPro" id="IPR007863">
    <property type="entry name" value="Peptidase_M16_C"/>
</dbReference>
<organism evidence="17 18">
    <name type="scientific">Myxozyma melibiosi</name>
    <dbReference type="NCBI Taxonomy" id="54550"/>
    <lineage>
        <taxon>Eukaryota</taxon>
        <taxon>Fungi</taxon>
        <taxon>Dikarya</taxon>
        <taxon>Ascomycota</taxon>
        <taxon>Saccharomycotina</taxon>
        <taxon>Lipomycetes</taxon>
        <taxon>Lipomycetales</taxon>
        <taxon>Lipomycetaceae</taxon>
        <taxon>Myxozyma</taxon>
    </lineage>
</organism>
<keyword evidence="8" id="KW-0378">Hydrolase</keyword>
<evidence type="ECO:0000256" key="5">
    <source>
        <dbReference type="ARBA" id="ARBA00012299"/>
    </source>
</evidence>
<accession>A0ABR1F5U2</accession>
<dbReference type="GeneID" id="90038270"/>
<evidence type="ECO:0000256" key="7">
    <source>
        <dbReference type="ARBA" id="ARBA00022723"/>
    </source>
</evidence>
<evidence type="ECO:0000256" key="9">
    <source>
        <dbReference type="ARBA" id="ARBA00022833"/>
    </source>
</evidence>
<dbReference type="InterPro" id="IPR011765">
    <property type="entry name" value="Pept_M16_N"/>
</dbReference>
<proteinExistence type="inferred from homology"/>
<feature type="domain" description="Peptidase M16 C-terminal" evidence="16">
    <location>
        <begin position="206"/>
        <end position="394"/>
    </location>
</feature>
<dbReference type="SUPFAM" id="SSF63411">
    <property type="entry name" value="LuxS/MPP-like metallohydrolase"/>
    <property type="match status" value="2"/>
</dbReference>
<comment type="function">
    <text evidence="13">Catalytic subunit of the essential mitochondrial processing protease (MPP), which cleaves the mitochondrial sequence off newly imported precursors proteins. Preferentially, cleaves after an arginine at position P2.</text>
</comment>
<dbReference type="PANTHER" id="PTHR11851:SF149">
    <property type="entry name" value="GH01077P"/>
    <property type="match status" value="1"/>
</dbReference>
<comment type="similarity">
    <text evidence="4 14">Belongs to the peptidase M16 family.</text>
</comment>
<dbReference type="InterPro" id="IPR011249">
    <property type="entry name" value="Metalloenz_LuxS/M16"/>
</dbReference>
<dbReference type="EMBL" id="JBBJBU010000006">
    <property type="protein sequence ID" value="KAK7205214.1"/>
    <property type="molecule type" value="Genomic_DNA"/>
</dbReference>
<evidence type="ECO:0000256" key="3">
    <source>
        <dbReference type="ARBA" id="ARBA00004173"/>
    </source>
</evidence>
<evidence type="ECO:0000256" key="2">
    <source>
        <dbReference type="ARBA" id="ARBA00001947"/>
    </source>
</evidence>
<comment type="subcellular location">
    <subcellularLocation>
        <location evidence="3">Mitochondrion</location>
    </subcellularLocation>
</comment>
<evidence type="ECO:0000256" key="13">
    <source>
        <dbReference type="ARBA" id="ARBA00045757"/>
    </source>
</evidence>
<evidence type="ECO:0000256" key="14">
    <source>
        <dbReference type="RuleBase" id="RU004447"/>
    </source>
</evidence>
<name>A0ABR1F5U2_9ASCO</name>
<evidence type="ECO:0000256" key="11">
    <source>
        <dbReference type="ARBA" id="ARBA00023128"/>
    </source>
</evidence>
<dbReference type="Proteomes" id="UP001498771">
    <property type="component" value="Unassembled WGS sequence"/>
</dbReference>